<dbReference type="PANTHER" id="PTHR43060">
    <property type="entry name" value="3-HYDROXYISOBUTYRATE DEHYDROGENASE-LIKE 1, MITOCHONDRIAL-RELATED"/>
    <property type="match status" value="1"/>
</dbReference>
<dbReference type="GO" id="GO:0051287">
    <property type="term" value="F:NAD binding"/>
    <property type="evidence" value="ECO:0007669"/>
    <property type="project" value="InterPro"/>
</dbReference>
<dbReference type="Pfam" id="PF03446">
    <property type="entry name" value="NAD_binding_2"/>
    <property type="match status" value="1"/>
</dbReference>
<keyword evidence="4" id="KW-1185">Reference proteome</keyword>
<dbReference type="Pfam" id="PF14833">
    <property type="entry name" value="NAD_binding_11"/>
    <property type="match status" value="2"/>
</dbReference>
<protein>
    <submittedName>
        <fullName evidence="3">L-threonate dehydrogenase</fullName>
    </submittedName>
</protein>
<feature type="domain" description="3-hydroxyisobutyrate dehydrogenase-like NAD-binding" evidence="2">
    <location>
        <begin position="116"/>
        <end position="225"/>
    </location>
</feature>
<dbReference type="SUPFAM" id="SSF48179">
    <property type="entry name" value="6-phosphogluconate dehydrogenase C-terminal domain-like"/>
    <property type="match status" value="2"/>
</dbReference>
<dbReference type="Gene3D" id="3.40.50.720">
    <property type="entry name" value="NAD(P)-binding Rossmann-like Domain"/>
    <property type="match status" value="1"/>
</dbReference>
<dbReference type="PANTHER" id="PTHR43060:SF17">
    <property type="entry name" value="L-THREONATE DEHYDROGENASE"/>
    <property type="match status" value="1"/>
</dbReference>
<dbReference type="AlphaFoldDB" id="A0AAF0Y4Q2"/>
<feature type="domain" description="6-phosphogluconate dehydrogenase NADP-binding" evidence="1">
    <location>
        <begin position="256"/>
        <end position="394"/>
    </location>
</feature>
<dbReference type="RefSeq" id="XP_062626300.1">
    <property type="nucleotide sequence ID" value="XM_062770316.1"/>
</dbReference>
<dbReference type="InterPro" id="IPR008927">
    <property type="entry name" value="6-PGluconate_DH-like_C_sf"/>
</dbReference>
<dbReference type="EMBL" id="CP086716">
    <property type="protein sequence ID" value="WOO80268.1"/>
    <property type="molecule type" value="Genomic_DNA"/>
</dbReference>
<feature type="domain" description="3-hydroxyisobutyrate dehydrogenase-like NAD-binding" evidence="2">
    <location>
        <begin position="433"/>
        <end position="554"/>
    </location>
</feature>
<evidence type="ECO:0000313" key="3">
    <source>
        <dbReference type="EMBL" id="WOO80268.1"/>
    </source>
</evidence>
<dbReference type="InterPro" id="IPR006115">
    <property type="entry name" value="6PGDH_NADP-bd"/>
</dbReference>
<dbReference type="GO" id="GO:0050661">
    <property type="term" value="F:NADP binding"/>
    <property type="evidence" value="ECO:0007669"/>
    <property type="project" value="InterPro"/>
</dbReference>
<dbReference type="GeneID" id="87807020"/>
<evidence type="ECO:0000313" key="4">
    <source>
        <dbReference type="Proteomes" id="UP000827549"/>
    </source>
</evidence>
<reference evidence="3" key="1">
    <citation type="submission" date="2023-10" db="EMBL/GenBank/DDBJ databases">
        <authorList>
            <person name="Noh H."/>
        </authorList>
    </citation>
    <scope>NUCLEOTIDE SEQUENCE</scope>
    <source>
        <strain evidence="3">DUCC4014</strain>
    </source>
</reference>
<dbReference type="InterPro" id="IPR013328">
    <property type="entry name" value="6PGD_dom2"/>
</dbReference>
<organism evidence="3 4">
    <name type="scientific">Vanrija pseudolonga</name>
    <dbReference type="NCBI Taxonomy" id="143232"/>
    <lineage>
        <taxon>Eukaryota</taxon>
        <taxon>Fungi</taxon>
        <taxon>Dikarya</taxon>
        <taxon>Basidiomycota</taxon>
        <taxon>Agaricomycotina</taxon>
        <taxon>Tremellomycetes</taxon>
        <taxon>Trichosporonales</taxon>
        <taxon>Trichosporonaceae</taxon>
        <taxon>Vanrija</taxon>
    </lineage>
</organism>
<proteinExistence type="predicted"/>
<dbReference type="Gene3D" id="1.10.1040.10">
    <property type="entry name" value="N-(1-d-carboxylethyl)-l-norvaline Dehydrogenase, domain 2"/>
    <property type="match status" value="2"/>
</dbReference>
<dbReference type="InterPro" id="IPR029154">
    <property type="entry name" value="HIBADH-like_NADP-bd"/>
</dbReference>
<evidence type="ECO:0000259" key="1">
    <source>
        <dbReference type="Pfam" id="PF03446"/>
    </source>
</evidence>
<accession>A0AAF0Y4Q2</accession>
<name>A0AAF0Y4Q2_9TREE</name>
<sequence length="567" mass="58272">MDNITALAATHDIVAASEARRAELLELAMSHRPVLLLGDSEASYELIQQAVDCLSNLGGGRDVLVVVPLGSAEDGTVTGSRAVCSGALHADAKELLVDIVGGGVVYLGPELMAAANYRLVENGLVATQTAIAAEAVALGNAMDVPPELFLRAIGGAAGSSWSFKALGPRMLSVSDAGPKGQAFDEAVQSLSDVLDVARDSGVYAPQSALALQTYVAASNVVAQRESSAQAALLWNQPRGAGTEHISVTVTPGPVSKVGFVGLGAMGLGMANVLRKAGIRTVGHDVYPPSMDKFAADGGEVAPNVVLCAEDADVLVLMVMSAEQAHEILFVQQAAAALAPNATVLLMITASPSSVAGLTTTLARVRPDARLLDAPVSGGSTRAADGDLTILCAGIDAYEGGKEAHAGPALTVLSALSSAQGNTDNLVFVPGEAGKGAALKVLNQHLAGPCITASAEYLALARRLSLPLLLTRDLLLSGPAWSFIMHHRGANMLNGLLQPPTAMISIWPKDLGIVVDEARKRGSAAPMASHAHQQFILGKANGWGADDDASIVRLWRAQGIDVTVGDDE</sequence>
<gene>
    <name evidence="3" type="primary">ltnD_0</name>
    <name evidence="3" type="ORF">LOC62_03G003779</name>
</gene>
<evidence type="ECO:0000259" key="2">
    <source>
        <dbReference type="Pfam" id="PF14833"/>
    </source>
</evidence>
<dbReference type="SUPFAM" id="SSF51735">
    <property type="entry name" value="NAD(P)-binding Rossmann-fold domains"/>
    <property type="match status" value="1"/>
</dbReference>
<dbReference type="Proteomes" id="UP000827549">
    <property type="component" value="Chromosome 3"/>
</dbReference>
<dbReference type="InterPro" id="IPR036291">
    <property type="entry name" value="NAD(P)-bd_dom_sf"/>
</dbReference>